<feature type="chain" id="PRO_5045223926" description="Lipoprotein" evidence="1">
    <location>
        <begin position="28"/>
        <end position="175"/>
    </location>
</feature>
<feature type="signal peptide" evidence="1">
    <location>
        <begin position="1"/>
        <end position="27"/>
    </location>
</feature>
<gene>
    <name evidence="2" type="ORF">PQR57_12710</name>
</gene>
<dbReference type="EMBL" id="JAQQEZ010000007">
    <property type="protein sequence ID" value="MFM0001883.1"/>
    <property type="molecule type" value="Genomic_DNA"/>
</dbReference>
<proteinExistence type="predicted"/>
<comment type="caution">
    <text evidence="2">The sequence shown here is derived from an EMBL/GenBank/DDBJ whole genome shotgun (WGS) entry which is preliminary data.</text>
</comment>
<keyword evidence="3" id="KW-1185">Reference proteome</keyword>
<evidence type="ECO:0000313" key="2">
    <source>
        <dbReference type="EMBL" id="MFM0001883.1"/>
    </source>
</evidence>
<dbReference type="RefSeq" id="WP_408177322.1">
    <property type="nucleotide sequence ID" value="NZ_JAQQEZ010000007.1"/>
</dbReference>
<dbReference type="PROSITE" id="PS51257">
    <property type="entry name" value="PROKAR_LIPOPROTEIN"/>
    <property type="match status" value="1"/>
</dbReference>
<evidence type="ECO:0008006" key="4">
    <source>
        <dbReference type="Google" id="ProtNLM"/>
    </source>
</evidence>
<evidence type="ECO:0000256" key="1">
    <source>
        <dbReference type="SAM" id="SignalP"/>
    </source>
</evidence>
<reference evidence="2 3" key="1">
    <citation type="journal article" date="2024" name="Chem. Sci.">
        <title>Discovery of megapolipeptins by genome mining of a Burkholderiales bacteria collection.</title>
        <authorList>
            <person name="Paulo B.S."/>
            <person name="Recchia M.J.J."/>
            <person name="Lee S."/>
            <person name="Fergusson C.H."/>
            <person name="Romanowski S.B."/>
            <person name="Hernandez A."/>
            <person name="Krull N."/>
            <person name="Liu D.Y."/>
            <person name="Cavanagh H."/>
            <person name="Bos A."/>
            <person name="Gray C.A."/>
            <person name="Murphy B.T."/>
            <person name="Linington R.G."/>
            <person name="Eustaquio A.S."/>
        </authorList>
    </citation>
    <scope>NUCLEOTIDE SEQUENCE [LARGE SCALE GENOMIC DNA]</scope>
    <source>
        <strain evidence="2 3">RL17-350-BIC-A</strain>
    </source>
</reference>
<evidence type="ECO:0000313" key="3">
    <source>
        <dbReference type="Proteomes" id="UP001629230"/>
    </source>
</evidence>
<organism evidence="2 3">
    <name type="scientific">Paraburkholderia dipogonis</name>
    <dbReference type="NCBI Taxonomy" id="1211383"/>
    <lineage>
        <taxon>Bacteria</taxon>
        <taxon>Pseudomonadati</taxon>
        <taxon>Pseudomonadota</taxon>
        <taxon>Betaproteobacteria</taxon>
        <taxon>Burkholderiales</taxon>
        <taxon>Burkholderiaceae</taxon>
        <taxon>Paraburkholderia</taxon>
    </lineage>
</organism>
<protein>
    <recommendedName>
        <fullName evidence="4">Lipoprotein</fullName>
    </recommendedName>
</protein>
<accession>A0ABW9APM4</accession>
<keyword evidence="1" id="KW-0732">Signal</keyword>
<dbReference type="Proteomes" id="UP001629230">
    <property type="component" value="Unassembled WGS sequence"/>
</dbReference>
<sequence>MNTKKKYTAATLLITALLGGCTSMDGAMSSTSDFLDTTGDVLSGDFRGLTAAQRTTMTEMAVDWKQNENNAKKKWDERRLVVTGIVTRVTHSDGFVGKPGKYVIVFKEPSNPKCIGVATTRDDLMVNDKRTSVYKTGDRIDVTGVLQTRADVDSDGAACHFAFEHASFALNTAPR</sequence>
<name>A0ABW9APM4_9BURK</name>